<evidence type="ECO:0000313" key="3">
    <source>
        <dbReference type="Proteomes" id="UP000280586"/>
    </source>
</evidence>
<dbReference type="EMBL" id="CP023671">
    <property type="protein sequence ID" value="AYE33962.1"/>
    <property type="molecule type" value="Genomic_DNA"/>
</dbReference>
<protein>
    <submittedName>
        <fullName evidence="1">Uncharacterized protein</fullName>
    </submittedName>
</protein>
<dbReference type="Proteomes" id="UP001055437">
    <property type="component" value="Chromosome"/>
</dbReference>
<sequence>MKNGLYAIYNGREYEAGVKEDGSITLRSNDSNDLKNGFTLYKNIIYIKRVKSNEVESIYSTITYADYNGCKCQVIKEIDDKLLLNAILGDYKIFVSLGFDMVDRGVYNKWVNAKDVERVYEIREAVSI</sequence>
<evidence type="ECO:0000313" key="1">
    <source>
        <dbReference type="EMBL" id="AYE33962.1"/>
    </source>
</evidence>
<dbReference type="EMBL" id="CP099799">
    <property type="protein sequence ID" value="USS00530.1"/>
    <property type="molecule type" value="Genomic_DNA"/>
</dbReference>
<dbReference type="AlphaFoldDB" id="A0A9N7PLK6"/>
<dbReference type="GeneID" id="303560128"/>
<reference evidence="2" key="2">
    <citation type="submission" date="2022-06" db="EMBL/GenBank/DDBJ databases">
        <authorList>
            <person name="Holder M.E."/>
            <person name="Ajami N.J."/>
            <person name="Petrosino J.F."/>
        </authorList>
    </citation>
    <scope>NUCLEOTIDE SEQUENCE</scope>
    <source>
        <strain evidence="2">RMA 8861</strain>
    </source>
</reference>
<gene>
    <name evidence="1" type="ORF">CP523_05480</name>
    <name evidence="2" type="ORF">NH397_13735</name>
</gene>
<evidence type="ECO:0000313" key="2">
    <source>
        <dbReference type="EMBL" id="USS00530.1"/>
    </source>
</evidence>
<dbReference type="KEGG" id="csep:CP523_05480"/>
<organism evidence="1 3">
    <name type="scientific">Clostridium septicum</name>
    <dbReference type="NCBI Taxonomy" id="1504"/>
    <lineage>
        <taxon>Bacteria</taxon>
        <taxon>Bacillati</taxon>
        <taxon>Bacillota</taxon>
        <taxon>Clostridia</taxon>
        <taxon>Eubacteriales</taxon>
        <taxon>Clostridiaceae</taxon>
        <taxon>Clostridium</taxon>
    </lineage>
</organism>
<keyword evidence="4" id="KW-1185">Reference proteome</keyword>
<name>A0A9N7PLK6_CLOSE</name>
<dbReference type="Proteomes" id="UP000280586">
    <property type="component" value="Chromosome"/>
</dbReference>
<reference evidence="1 3" key="1">
    <citation type="submission" date="2017-09" db="EMBL/GenBank/DDBJ databases">
        <authorList>
            <person name="Thomas P."/>
            <person name="Seyboldt C."/>
        </authorList>
    </citation>
    <scope>NUCLEOTIDE SEQUENCE [LARGE SCALE GENOMIC DNA]</scope>
    <source>
        <strain evidence="1 3">DSM 7534</strain>
    </source>
</reference>
<dbReference type="RefSeq" id="WP_120140622.1">
    <property type="nucleotide sequence ID" value="NZ_CP023671.1"/>
</dbReference>
<accession>A0A9N7PLK6</accession>
<proteinExistence type="predicted"/>
<evidence type="ECO:0000313" key="4">
    <source>
        <dbReference type="Proteomes" id="UP001055437"/>
    </source>
</evidence>